<comment type="similarity">
    <text evidence="1 5">Belongs to the glycosyl hydrolase 1 family.</text>
</comment>
<dbReference type="PANTHER" id="PTHR10353:SF85">
    <property type="entry name" value="ARYL-PHOSPHO-BETA-D-GLUCOSIDASE BGLA"/>
    <property type="match status" value="1"/>
</dbReference>
<dbReference type="HOGENOM" id="CLU_001859_0_2_9"/>
<proteinExistence type="inferred from homology"/>
<dbReference type="EC" id="3.2.1.86" evidence="7"/>
<dbReference type="GO" id="GO:0005829">
    <property type="term" value="C:cytosol"/>
    <property type="evidence" value="ECO:0007669"/>
    <property type="project" value="TreeGrafter"/>
</dbReference>
<dbReference type="InterPro" id="IPR018120">
    <property type="entry name" value="Glyco_hydro_1_AS"/>
</dbReference>
<evidence type="ECO:0000313" key="8">
    <source>
        <dbReference type="Proteomes" id="UP000001502"/>
    </source>
</evidence>
<dbReference type="InterPro" id="IPR033132">
    <property type="entry name" value="GH_1_N_CS"/>
</dbReference>
<sequence length="501" mass="57655">MSAGTVCGKIDLFIALVQNTERIGKMAKIPEGFLWGGAVAAHQIEGGYDKGGKGISIADVMTVGSASHSRQITDGVLPDEYYPNHDAIDFYRTYKDDIQLFAEMGFKCFRTSIAWTRIFPNGDEEEPNEEGLKFYDDLFDQLLAHQIEPVITLSHFEMPYHLVTKYGAWRNRKLIDFFVRFAEVVMERYKDKVKYWMTFNEINNQGAINVPWCSWTNSGVIYQEDENPVEVLQQVIHYQSVASAKVVQLGRKINKNFKIGCMLAMVPFYPNTCDTKDILASQKAMEHRLFHYGDLHVFGERPYYIEAFCRKNNIKLDILPEDLETLKEGCVDYIGLSYYMSDTVTATASEETEELFKDVYTKKNPYIESSDWGWQIDPEGLRYSLNLLYDRYHCPLFIVENGFGAYDKVEPDGIHDSYRIDYLKQHIEQMMLAIEEDGVNVIGYTPWGCIDIVSAGTGEMEKRYGFIYVDKNNNGEGTLQRMKKDSFTWYQKVITSNGNEL</sequence>
<dbReference type="InterPro" id="IPR017853">
    <property type="entry name" value="GH"/>
</dbReference>
<evidence type="ECO:0000256" key="3">
    <source>
        <dbReference type="ARBA" id="ARBA00023295"/>
    </source>
</evidence>
<feature type="active site" description="Nucleophile" evidence="4">
    <location>
        <position position="400"/>
    </location>
</feature>
<evidence type="ECO:0000256" key="2">
    <source>
        <dbReference type="ARBA" id="ARBA00022801"/>
    </source>
</evidence>
<evidence type="ECO:0000256" key="1">
    <source>
        <dbReference type="ARBA" id="ARBA00010838"/>
    </source>
</evidence>
<evidence type="ECO:0000256" key="4">
    <source>
        <dbReference type="PROSITE-ProRule" id="PRU10055"/>
    </source>
</evidence>
<reference evidence="8" key="1">
    <citation type="submission" date="2011-06" db="EMBL/GenBank/DDBJ databases">
        <title>Complete sequence of Streptococcus parasanguinis strain ATCC 15912.</title>
        <authorList>
            <person name="Muzny D."/>
            <person name="Qin X."/>
            <person name="Buhay C."/>
            <person name="Dugan-Rocha S."/>
            <person name="Ding Y."/>
            <person name="Chen G."/>
            <person name="Hawes A."/>
            <person name="Holder M."/>
            <person name="Jhangiani S."/>
            <person name="Johnson A."/>
            <person name="Khan Z."/>
            <person name="Li Z."/>
            <person name="Liu W."/>
            <person name="Liu X."/>
            <person name="Perez L."/>
            <person name="Shen H."/>
            <person name="Wang Q."/>
            <person name="Watt J."/>
            <person name="Xi L."/>
            <person name="Xin Y."/>
            <person name="Zhou J."/>
            <person name="Deng J."/>
            <person name="Jiang H."/>
            <person name="Liu Y."/>
            <person name="Qu J."/>
            <person name="Song X.-Z."/>
            <person name="Zhang L."/>
            <person name="Villasana D."/>
            <person name="Johnson A."/>
            <person name="Liu J."/>
            <person name="Liyanage D."/>
            <person name="Lorensuhewa L."/>
            <person name="Robinson T."/>
            <person name="Song A."/>
            <person name="Song B.-B."/>
            <person name="Dinh H."/>
            <person name="Thornton R."/>
            <person name="Coyle M."/>
            <person name="Francisco L."/>
            <person name="Jackson L."/>
            <person name="Javaid M."/>
            <person name="Korchina V."/>
            <person name="Kovar C."/>
            <person name="Mata R."/>
            <person name="Mathew T."/>
            <person name="Ngo R."/>
            <person name="Nguyen L."/>
            <person name="Nguyen N."/>
            <person name="Okwuonu G."/>
            <person name="Ongeri F."/>
            <person name="Pham C."/>
            <person name="Simmons D."/>
            <person name="Wilczek-Boney K."/>
            <person name="Hale W."/>
            <person name="Jakkamsetti A."/>
            <person name="Pham P."/>
            <person name="Ruth R."/>
            <person name="San Lucas F."/>
            <person name="Warren J."/>
            <person name="Zhang J."/>
            <person name="Zhao Z."/>
            <person name="Zhou C."/>
            <person name="Zhu D."/>
            <person name="Lee S."/>
            <person name="Bess C."/>
            <person name="Blankenburg K."/>
            <person name="Forbes L."/>
            <person name="Fu Q."/>
            <person name="Gubbala S."/>
            <person name="Hirani K."/>
            <person name="Jayaseelan J.C."/>
            <person name="Lara F."/>
            <person name="Munidasa M."/>
            <person name="Palculict T."/>
            <person name="Patil S."/>
            <person name="Pu L.-L."/>
            <person name="Saada N."/>
            <person name="Tang L."/>
            <person name="Weissenberger G."/>
            <person name="Zhu Y."/>
            <person name="Hemphill L."/>
            <person name="Shang Y."/>
            <person name="Youmans B."/>
            <person name="Ayvaz T."/>
            <person name="Ross M."/>
            <person name="Santibanez J."/>
            <person name="Aqrawi P."/>
            <person name="Gross S."/>
            <person name="Joshi V."/>
            <person name="Fowler G."/>
            <person name="Nazareth L."/>
            <person name="Reid J."/>
            <person name="Worley K."/>
            <person name="Petrosino J."/>
            <person name="Highlander S."/>
            <person name="Gibbs R."/>
        </authorList>
    </citation>
    <scope>NUCLEOTIDE SEQUENCE [LARGE SCALE GENOMIC DNA]</scope>
    <source>
        <strain evidence="8">ATCC 15912 / DSM 6778 / CIP 104372 / LMG 14537</strain>
    </source>
</reference>
<dbReference type="NCBIfam" id="NF007154">
    <property type="entry name" value="PRK09589.1"/>
    <property type="match status" value="1"/>
</dbReference>
<dbReference type="PROSITE" id="PS00653">
    <property type="entry name" value="GLYCOSYL_HYDROL_F1_2"/>
    <property type="match status" value="1"/>
</dbReference>
<dbReference type="FunFam" id="3.20.20.80:FF:000004">
    <property type="entry name" value="Beta-glucosidase 6-phospho-beta-glucosidase"/>
    <property type="match status" value="1"/>
</dbReference>
<dbReference type="Proteomes" id="UP000001502">
    <property type="component" value="Chromosome"/>
</dbReference>
<dbReference type="Gene3D" id="3.20.20.80">
    <property type="entry name" value="Glycosidases"/>
    <property type="match status" value="1"/>
</dbReference>
<dbReference type="PROSITE" id="PS00572">
    <property type="entry name" value="GLYCOSYL_HYDROL_F1_1"/>
    <property type="match status" value="1"/>
</dbReference>
<dbReference type="Pfam" id="PF00232">
    <property type="entry name" value="Glyco_hydro_1"/>
    <property type="match status" value="1"/>
</dbReference>
<dbReference type="GO" id="GO:0016052">
    <property type="term" value="P:carbohydrate catabolic process"/>
    <property type="evidence" value="ECO:0007669"/>
    <property type="project" value="TreeGrafter"/>
</dbReference>
<dbReference type="InterPro" id="IPR001360">
    <property type="entry name" value="Glyco_hydro_1"/>
</dbReference>
<keyword evidence="3 6" id="KW-0326">Glycosidase</keyword>
<dbReference type="EMBL" id="CP002843">
    <property type="protein sequence ID" value="AEH55370.1"/>
    <property type="molecule type" value="Genomic_DNA"/>
</dbReference>
<dbReference type="GO" id="GO:0008706">
    <property type="term" value="F:6-phospho-beta-glucosidase activity"/>
    <property type="evidence" value="ECO:0007669"/>
    <property type="project" value="UniProtKB-EC"/>
</dbReference>
<evidence type="ECO:0000256" key="6">
    <source>
        <dbReference type="RuleBase" id="RU004468"/>
    </source>
</evidence>
<evidence type="ECO:0000256" key="5">
    <source>
        <dbReference type="RuleBase" id="RU003690"/>
    </source>
</evidence>
<dbReference type="PRINTS" id="PR00131">
    <property type="entry name" value="GLHYDRLASE1"/>
</dbReference>
<dbReference type="KEGG" id="scp:HMPREF0833_10339"/>
<name>F8DG50_STREP</name>
<dbReference type="AlphaFoldDB" id="F8DG50"/>
<gene>
    <name evidence="7" type="primary">celA</name>
    <name evidence="7" type="ordered locus">HMPREF0833_10339</name>
</gene>
<dbReference type="SUPFAM" id="SSF51445">
    <property type="entry name" value="(Trans)glycosidases"/>
    <property type="match status" value="1"/>
</dbReference>
<dbReference type="PANTHER" id="PTHR10353">
    <property type="entry name" value="GLYCOSYL HYDROLASE"/>
    <property type="match status" value="1"/>
</dbReference>
<organism evidence="7 8">
    <name type="scientific">Streptococcus parasanguinis (strain ATCC 15912 / DSM 6778 / CIP 104372 / LMG 14537)</name>
    <dbReference type="NCBI Taxonomy" id="760570"/>
    <lineage>
        <taxon>Bacteria</taxon>
        <taxon>Bacillati</taxon>
        <taxon>Bacillota</taxon>
        <taxon>Bacilli</taxon>
        <taxon>Lactobacillales</taxon>
        <taxon>Streptococcaceae</taxon>
        <taxon>Streptococcus</taxon>
    </lineage>
</organism>
<protein>
    <submittedName>
        <fullName evidence="7">6-phospho-beta-glucosidase</fullName>
        <ecNumber evidence="7">3.2.1.86</ecNumber>
    </submittedName>
</protein>
<keyword evidence="2 6" id="KW-0378">Hydrolase</keyword>
<evidence type="ECO:0000313" key="7">
    <source>
        <dbReference type="EMBL" id="AEH55370.1"/>
    </source>
</evidence>
<accession>F8DG50</accession>